<feature type="transmembrane region" description="Helical" evidence="2">
    <location>
        <begin position="89"/>
        <end position="112"/>
    </location>
</feature>
<dbReference type="EMBL" id="BMMT01000015">
    <property type="protein sequence ID" value="GGI98561.1"/>
    <property type="molecule type" value="Genomic_DNA"/>
</dbReference>
<dbReference type="Proteomes" id="UP001500220">
    <property type="component" value="Unassembled WGS sequence"/>
</dbReference>
<accession>A0A917K3F4</accession>
<keyword evidence="2" id="KW-0472">Membrane</keyword>
<feature type="transmembrane region" description="Helical" evidence="2">
    <location>
        <begin position="48"/>
        <end position="69"/>
    </location>
</feature>
<feature type="compositionally biased region" description="Basic and acidic residues" evidence="1">
    <location>
        <begin position="11"/>
        <end position="32"/>
    </location>
</feature>
<proteinExistence type="predicted"/>
<reference evidence="5 6" key="2">
    <citation type="journal article" date="2014" name="Int. J. Syst. Evol. Microbiol.">
        <title>Complete genome sequence of Corynebacterium casei LMG S-19264T (=DSM 44701T), isolated from a smear-ripened cheese.</title>
        <authorList>
            <consortium name="US DOE Joint Genome Institute (JGI-PGF)"/>
            <person name="Walter F."/>
            <person name="Albersmeier A."/>
            <person name="Kalinowski J."/>
            <person name="Ruckert C."/>
        </authorList>
    </citation>
    <scope>NUCLEOTIDE SEQUENCE [LARGE SCALE GENOMIC DNA]</scope>
    <source>
        <strain evidence="5 6">CGMCC 4.7206</strain>
    </source>
</reference>
<dbReference type="InterPro" id="IPR055568">
    <property type="entry name" value="DUF7144"/>
</dbReference>
<dbReference type="Pfam" id="PF23636">
    <property type="entry name" value="DUF7144"/>
    <property type="match status" value="1"/>
</dbReference>
<gene>
    <name evidence="4" type="ORF">GCM10009545_27410</name>
    <name evidence="5" type="ORF">GCM10011581_39690</name>
</gene>
<sequence length="172" mass="18238">MSTPQSGPEQPRAEARATQQERAETRAPEEQRAWAMAPAPGVPGMSGWLAFAGTIIGLVGVFNLISGFTSLFRPDYYLVAEGNLLVFNYTAWAGIWLAIGALQVIVGVGCLAGQEWARVVGVVLAGVSAIGHLAFLNTFPLWSLAVIAMSVLVIYGLVVPPKGATGWQRARS</sequence>
<dbReference type="RefSeq" id="WP_188989902.1">
    <property type="nucleotide sequence ID" value="NZ_BAAAHC010000009.1"/>
</dbReference>
<keyword evidence="2" id="KW-1133">Transmembrane helix</keyword>
<evidence type="ECO:0000256" key="1">
    <source>
        <dbReference type="SAM" id="MobiDB-lite"/>
    </source>
</evidence>
<keyword evidence="2" id="KW-0812">Transmembrane</keyword>
<feature type="region of interest" description="Disordered" evidence="1">
    <location>
        <begin position="1"/>
        <end position="32"/>
    </location>
</feature>
<reference evidence="5" key="4">
    <citation type="submission" date="2020-09" db="EMBL/GenBank/DDBJ databases">
        <authorList>
            <person name="Sun Q."/>
            <person name="Zhou Y."/>
        </authorList>
    </citation>
    <scope>NUCLEOTIDE SEQUENCE</scope>
    <source>
        <strain evidence="5">CGMCC 4.7206</strain>
    </source>
</reference>
<evidence type="ECO:0000313" key="5">
    <source>
        <dbReference type="EMBL" id="GGI98561.1"/>
    </source>
</evidence>
<name>A0A917K3F4_9PSEU</name>
<evidence type="ECO:0000256" key="2">
    <source>
        <dbReference type="SAM" id="Phobius"/>
    </source>
</evidence>
<feature type="domain" description="DUF7144" evidence="3">
    <location>
        <begin position="48"/>
        <end position="160"/>
    </location>
</feature>
<feature type="transmembrane region" description="Helical" evidence="2">
    <location>
        <begin position="141"/>
        <end position="159"/>
    </location>
</feature>
<evidence type="ECO:0000259" key="3">
    <source>
        <dbReference type="Pfam" id="PF23636"/>
    </source>
</evidence>
<dbReference type="EMBL" id="BAAAHC010000009">
    <property type="protein sequence ID" value="GAA0523635.1"/>
    <property type="molecule type" value="Genomic_DNA"/>
</dbReference>
<reference evidence="4" key="5">
    <citation type="submission" date="2023-12" db="EMBL/GenBank/DDBJ databases">
        <authorList>
            <person name="Sun Q."/>
            <person name="Inoue M."/>
        </authorList>
    </citation>
    <scope>NUCLEOTIDE SEQUENCE</scope>
    <source>
        <strain evidence="4">JCM 10664</strain>
    </source>
</reference>
<dbReference type="Proteomes" id="UP000597989">
    <property type="component" value="Unassembled WGS sequence"/>
</dbReference>
<comment type="caution">
    <text evidence="5">The sequence shown here is derived from an EMBL/GenBank/DDBJ whole genome shotgun (WGS) entry which is preliminary data.</text>
</comment>
<keyword evidence="7" id="KW-1185">Reference proteome</keyword>
<evidence type="ECO:0000313" key="6">
    <source>
        <dbReference type="Proteomes" id="UP000597989"/>
    </source>
</evidence>
<evidence type="ECO:0000313" key="7">
    <source>
        <dbReference type="Proteomes" id="UP001500220"/>
    </source>
</evidence>
<protein>
    <recommendedName>
        <fullName evidence="3">DUF7144 domain-containing protein</fullName>
    </recommendedName>
</protein>
<organism evidence="5 6">
    <name type="scientific">Saccharopolyspora thermophila</name>
    <dbReference type="NCBI Taxonomy" id="89367"/>
    <lineage>
        <taxon>Bacteria</taxon>
        <taxon>Bacillati</taxon>
        <taxon>Actinomycetota</taxon>
        <taxon>Actinomycetes</taxon>
        <taxon>Pseudonocardiales</taxon>
        <taxon>Pseudonocardiaceae</taxon>
        <taxon>Saccharopolyspora</taxon>
    </lineage>
</organism>
<dbReference type="AlphaFoldDB" id="A0A917K3F4"/>
<evidence type="ECO:0000313" key="4">
    <source>
        <dbReference type="EMBL" id="GAA0523635.1"/>
    </source>
</evidence>
<reference evidence="7" key="3">
    <citation type="journal article" date="2019" name="Int. J. Syst. Evol. Microbiol.">
        <title>The Global Catalogue of Microorganisms (GCM) 10K type strain sequencing project: providing services to taxonomists for standard genome sequencing and annotation.</title>
        <authorList>
            <consortium name="The Broad Institute Genomics Platform"/>
            <consortium name="The Broad Institute Genome Sequencing Center for Infectious Disease"/>
            <person name="Wu L."/>
            <person name="Ma J."/>
        </authorList>
    </citation>
    <scope>NUCLEOTIDE SEQUENCE [LARGE SCALE GENOMIC DNA]</scope>
    <source>
        <strain evidence="7">JCM 10664</strain>
    </source>
</reference>
<reference evidence="4" key="1">
    <citation type="journal article" date="2014" name="Int. J. Syst. Evol. Microbiol.">
        <title>Complete genome of a new Firmicutes species belonging to the dominant human colonic microbiota ('Ruminococcus bicirculans') reveals two chromosomes and a selective capacity to utilize plant glucans.</title>
        <authorList>
            <consortium name="NISC Comparative Sequencing Program"/>
            <person name="Wegmann U."/>
            <person name="Louis P."/>
            <person name="Goesmann A."/>
            <person name="Henrissat B."/>
            <person name="Duncan S.H."/>
            <person name="Flint H.J."/>
        </authorList>
    </citation>
    <scope>NUCLEOTIDE SEQUENCE</scope>
    <source>
        <strain evidence="4">JCM 10664</strain>
    </source>
</reference>
<feature type="transmembrane region" description="Helical" evidence="2">
    <location>
        <begin position="119"/>
        <end position="135"/>
    </location>
</feature>